<evidence type="ECO:0000313" key="1">
    <source>
        <dbReference type="EMBL" id="MDO0822349.1"/>
    </source>
</evidence>
<dbReference type="EMBL" id="JAMJEV010000004">
    <property type="protein sequence ID" value="MDO0822349.1"/>
    <property type="molecule type" value="Genomic_DNA"/>
</dbReference>
<evidence type="ECO:0008006" key="3">
    <source>
        <dbReference type="Google" id="ProtNLM"/>
    </source>
</evidence>
<dbReference type="Gene3D" id="1.10.357.10">
    <property type="entry name" value="Tetracycline Repressor, domain 2"/>
    <property type="match status" value="1"/>
</dbReference>
<evidence type="ECO:0000313" key="2">
    <source>
        <dbReference type="Proteomes" id="UP001176021"/>
    </source>
</evidence>
<dbReference type="RefSeq" id="WP_301998744.1">
    <property type="nucleotide sequence ID" value="NZ_JAMJEV010000004.1"/>
</dbReference>
<gene>
    <name evidence="1" type="ORF">M8H41_05705</name>
</gene>
<organism evidence="1 2">
    <name type="scientific">Desulfosporosinus nitroreducens</name>
    <dbReference type="NCBI Taxonomy" id="2018668"/>
    <lineage>
        <taxon>Bacteria</taxon>
        <taxon>Bacillati</taxon>
        <taxon>Bacillota</taxon>
        <taxon>Clostridia</taxon>
        <taxon>Eubacteriales</taxon>
        <taxon>Desulfitobacteriaceae</taxon>
        <taxon>Desulfosporosinus</taxon>
    </lineage>
</organism>
<dbReference type="InterPro" id="IPR036271">
    <property type="entry name" value="Tet_transcr_reg_TetR-rel_C_sf"/>
</dbReference>
<dbReference type="SUPFAM" id="SSF48498">
    <property type="entry name" value="Tetracyclin repressor-like, C-terminal domain"/>
    <property type="match status" value="1"/>
</dbReference>
<sequence>MSSEYVDLVLTALEKQPNTRLKIFEMFRQQFEWNAQYRDLLRVYFVYQFQSMLKAETYQGSGLDIVLAQIIRYGQENGEVRKDMPTEYLAKHLEMMYIMEFLVWLLEPETWDAEKNLGAMVDLFMHGVENKRE</sequence>
<protein>
    <recommendedName>
        <fullName evidence="3">Transcriptional regulator TetR C-terminal Firmicutes type domain-containing protein</fullName>
    </recommendedName>
</protein>
<dbReference type="Proteomes" id="UP001176021">
    <property type="component" value="Unassembled WGS sequence"/>
</dbReference>
<keyword evidence="2" id="KW-1185">Reference proteome</keyword>
<proteinExistence type="predicted"/>
<comment type="caution">
    <text evidence="1">The sequence shown here is derived from an EMBL/GenBank/DDBJ whole genome shotgun (WGS) entry which is preliminary data.</text>
</comment>
<reference evidence="1" key="1">
    <citation type="submission" date="2022-05" db="EMBL/GenBank/DDBJ databases">
        <title>Expanded diversity of anoxic marine methylotrophy in a Black Sea sulfate reducing microorganism.</title>
        <authorList>
            <person name="Fischer P.Q."/>
            <person name="Stams A.J.M."/>
            <person name="Villanueva L."/>
            <person name="Sousa D.Z."/>
        </authorList>
    </citation>
    <scope>NUCLEOTIDE SEQUENCE</scope>
    <source>
        <strain evidence="1">P130</strain>
    </source>
</reference>
<accession>A0ABT8QP91</accession>
<name>A0ABT8QP91_9FIRM</name>